<keyword evidence="2" id="KW-0472">Membrane</keyword>
<feature type="transmembrane region" description="Helical" evidence="2">
    <location>
        <begin position="183"/>
        <end position="201"/>
    </location>
</feature>
<keyword evidence="4" id="KW-1185">Reference proteome</keyword>
<sequence>MGKEDKHQRKKGHRQPVVMTSVDPPAAKPAPAEEEKRAVSTPPPQQAAAAVETAPTPAAPVEKAASSTPPRPSAPTASEGRSTPRPDGRGHRHQVVSSSADTTPVKPASAEKKHVHTASTPPPQVAEVKAASPAPRPPVPDAPAERRIQFVEPTAADFVSAPRWSPSNERSNHHARKEKPQKLFAFLVRLIVSLLLGIIVGRGSTLLLK</sequence>
<organism evidence="3 4">
    <name type="scientific">Angomonas deanei</name>
    <dbReference type="NCBI Taxonomy" id="59799"/>
    <lineage>
        <taxon>Eukaryota</taxon>
        <taxon>Discoba</taxon>
        <taxon>Euglenozoa</taxon>
        <taxon>Kinetoplastea</taxon>
        <taxon>Metakinetoplastina</taxon>
        <taxon>Trypanosomatida</taxon>
        <taxon>Trypanosomatidae</taxon>
        <taxon>Strigomonadinae</taxon>
        <taxon>Angomonas</taxon>
    </lineage>
</organism>
<evidence type="ECO:0000256" key="1">
    <source>
        <dbReference type="SAM" id="MobiDB-lite"/>
    </source>
</evidence>
<feature type="compositionally biased region" description="Low complexity" evidence="1">
    <location>
        <begin position="46"/>
        <end position="78"/>
    </location>
</feature>
<feature type="region of interest" description="Disordered" evidence="1">
    <location>
        <begin position="1"/>
        <end position="147"/>
    </location>
</feature>
<evidence type="ECO:0000313" key="3">
    <source>
        <dbReference type="EMBL" id="CAD2213886.1"/>
    </source>
</evidence>
<keyword evidence="2" id="KW-1133">Transmembrane helix</keyword>
<evidence type="ECO:0000313" key="4">
    <source>
        <dbReference type="Proteomes" id="UP000515908"/>
    </source>
</evidence>
<reference evidence="3 4" key="1">
    <citation type="submission" date="2020-08" db="EMBL/GenBank/DDBJ databases">
        <authorList>
            <person name="Newling K."/>
            <person name="Davey J."/>
            <person name="Forrester S."/>
        </authorList>
    </citation>
    <scope>NUCLEOTIDE SEQUENCE [LARGE SCALE GENOMIC DNA]</scope>
    <source>
        <strain evidence="4">Crithidia deanei Carvalho (ATCC PRA-265)</strain>
    </source>
</reference>
<protein>
    <submittedName>
        <fullName evidence="3">Uncharacterized protein</fullName>
    </submittedName>
</protein>
<dbReference type="VEuPathDB" id="TriTrypDB:ADEAN_000132900"/>
<dbReference type="Proteomes" id="UP000515908">
    <property type="component" value="Chromosome 02"/>
</dbReference>
<dbReference type="AlphaFoldDB" id="A0A7G2C2K4"/>
<dbReference type="EMBL" id="LR877146">
    <property type="protein sequence ID" value="CAD2213886.1"/>
    <property type="molecule type" value="Genomic_DNA"/>
</dbReference>
<name>A0A7G2C2K4_9TRYP</name>
<gene>
    <name evidence="3" type="ORF">ADEAN_000132900</name>
</gene>
<accession>A0A7G2C2K4</accession>
<proteinExistence type="predicted"/>
<keyword evidence="2" id="KW-0812">Transmembrane</keyword>
<evidence type="ECO:0000256" key="2">
    <source>
        <dbReference type="SAM" id="Phobius"/>
    </source>
</evidence>